<gene>
    <name evidence="3" type="primary">LOC112494761</name>
</gene>
<evidence type="ECO:0000313" key="2">
    <source>
        <dbReference type="Proteomes" id="UP000694920"/>
    </source>
</evidence>
<evidence type="ECO:0000256" key="1">
    <source>
        <dbReference type="SAM" id="MobiDB-lite"/>
    </source>
</evidence>
<proteinExistence type="predicted"/>
<feature type="compositionally biased region" description="Polar residues" evidence="1">
    <location>
        <begin position="95"/>
        <end position="105"/>
    </location>
</feature>
<keyword evidence="2" id="KW-1185">Reference proteome</keyword>
<reference evidence="3" key="1">
    <citation type="submission" date="2025-08" db="UniProtKB">
        <authorList>
            <consortium name="RefSeq"/>
        </authorList>
    </citation>
    <scope>IDENTIFICATION</scope>
</reference>
<protein>
    <submittedName>
        <fullName evidence="3">Uncharacterized protein LOC112494761</fullName>
    </submittedName>
</protein>
<name>A0AAJ7W3U5_CEPCN</name>
<dbReference type="Proteomes" id="UP000694920">
    <property type="component" value="Unplaced"/>
</dbReference>
<dbReference type="RefSeq" id="XP_024943550.1">
    <property type="nucleotide sequence ID" value="XM_025087782.1"/>
</dbReference>
<organism evidence="2 3">
    <name type="scientific">Cephus cinctus</name>
    <name type="common">Wheat stem sawfly</name>
    <dbReference type="NCBI Taxonomy" id="211228"/>
    <lineage>
        <taxon>Eukaryota</taxon>
        <taxon>Metazoa</taxon>
        <taxon>Ecdysozoa</taxon>
        <taxon>Arthropoda</taxon>
        <taxon>Hexapoda</taxon>
        <taxon>Insecta</taxon>
        <taxon>Pterygota</taxon>
        <taxon>Neoptera</taxon>
        <taxon>Endopterygota</taxon>
        <taxon>Hymenoptera</taxon>
        <taxon>Cephoidea</taxon>
        <taxon>Cephidae</taxon>
        <taxon>Cephus</taxon>
    </lineage>
</organism>
<sequence length="159" mass="18137">METEHWHWDNNRLSLASPYGPMDSAPTDERQNRRKFLPFLLWIHIIRPRLCFAHIHVHDHVPDAVSLFRTLTSFFGHLPVKGNELGAVDDKDTNENASRNSTIPFTMSPDRKSEEGVEVDSAGEKNPKNTNGEASRTSCPENVEEALFLPLFWQEGRVS</sequence>
<accession>A0AAJ7W3U5</accession>
<dbReference type="AlphaFoldDB" id="A0AAJ7W3U5"/>
<dbReference type="KEGG" id="ccin:112494761"/>
<feature type="compositionally biased region" description="Polar residues" evidence="1">
    <location>
        <begin position="128"/>
        <end position="140"/>
    </location>
</feature>
<dbReference type="GeneID" id="112494761"/>
<feature type="region of interest" description="Disordered" evidence="1">
    <location>
        <begin position="85"/>
        <end position="141"/>
    </location>
</feature>
<evidence type="ECO:0000313" key="3">
    <source>
        <dbReference type="RefSeq" id="XP_024943550.1"/>
    </source>
</evidence>